<dbReference type="Proteomes" id="UP000598217">
    <property type="component" value="Unassembled WGS sequence"/>
</dbReference>
<gene>
    <name evidence="2" type="ORF">H4W79_004320</name>
</gene>
<comment type="caution">
    <text evidence="2">The sequence shown here is derived from an EMBL/GenBank/DDBJ whole genome shotgun (WGS) entry which is preliminary data.</text>
</comment>
<dbReference type="Pfam" id="PF13384">
    <property type="entry name" value="HTH_23"/>
    <property type="match status" value="1"/>
</dbReference>
<dbReference type="Pfam" id="PF13592">
    <property type="entry name" value="HTH_33"/>
    <property type="match status" value="1"/>
</dbReference>
<organism evidence="2 3">
    <name type="scientific">Nocardiopsis terrae</name>
    <dbReference type="NCBI Taxonomy" id="372655"/>
    <lineage>
        <taxon>Bacteria</taxon>
        <taxon>Bacillati</taxon>
        <taxon>Actinomycetota</taxon>
        <taxon>Actinomycetes</taxon>
        <taxon>Streptosporangiales</taxon>
        <taxon>Nocardiopsidaceae</taxon>
        <taxon>Nocardiopsis</taxon>
    </lineage>
</organism>
<dbReference type="InterPro" id="IPR009057">
    <property type="entry name" value="Homeodomain-like_sf"/>
</dbReference>
<protein>
    <submittedName>
        <fullName evidence="2">Transposase</fullName>
    </submittedName>
</protein>
<proteinExistence type="predicted"/>
<dbReference type="RefSeq" id="WP_191266471.1">
    <property type="nucleotide sequence ID" value="NZ_BMXJ01000001.1"/>
</dbReference>
<keyword evidence="3" id="KW-1185">Reference proteome</keyword>
<dbReference type="InterPro" id="IPR025959">
    <property type="entry name" value="Winged_HTH_dom"/>
</dbReference>
<sequence length="172" mass="19570">MELPLSSPRTPAEYEKRRLVAAELFDQGELSQAAIARLLGVSRQAVHKWHTAFKGEGPAALAARPRGAGPLLDHEQERALAALLDSSPTEYGWLDQSWTLDRINHPISERFGLSQADPSGVWRLLKRMGFSHQVPTTRAAERDEEEVDRWRTQVWPRTKRARSDPRCVDRLR</sequence>
<evidence type="ECO:0000259" key="1">
    <source>
        <dbReference type="Pfam" id="PF13592"/>
    </source>
</evidence>
<dbReference type="SUPFAM" id="SSF46689">
    <property type="entry name" value="Homeodomain-like"/>
    <property type="match status" value="1"/>
</dbReference>
<evidence type="ECO:0000313" key="2">
    <source>
        <dbReference type="EMBL" id="MBE1460106.1"/>
    </source>
</evidence>
<evidence type="ECO:0000313" key="3">
    <source>
        <dbReference type="Proteomes" id="UP000598217"/>
    </source>
</evidence>
<dbReference type="EMBL" id="JADBDY010000001">
    <property type="protein sequence ID" value="MBE1460106.1"/>
    <property type="molecule type" value="Genomic_DNA"/>
</dbReference>
<accession>A0ABR9HMB5</accession>
<reference evidence="2 3" key="1">
    <citation type="submission" date="2020-10" db="EMBL/GenBank/DDBJ databases">
        <title>Sequencing the genomes of 1000 actinobacteria strains.</title>
        <authorList>
            <person name="Klenk H.-P."/>
        </authorList>
    </citation>
    <scope>NUCLEOTIDE SEQUENCE [LARGE SCALE GENOMIC DNA]</scope>
    <source>
        <strain evidence="2 3">DSM 45157</strain>
    </source>
</reference>
<name>A0ABR9HMB5_9ACTN</name>
<feature type="domain" description="Winged helix-turn helix" evidence="1">
    <location>
        <begin position="96"/>
        <end position="152"/>
    </location>
</feature>